<keyword evidence="2" id="KW-0673">Quorum sensing</keyword>
<dbReference type="Pfam" id="PF04647">
    <property type="entry name" value="AgrB"/>
    <property type="match status" value="1"/>
</dbReference>
<dbReference type="GO" id="GO:0008233">
    <property type="term" value="F:peptidase activity"/>
    <property type="evidence" value="ECO:0007669"/>
    <property type="project" value="UniProtKB-KW"/>
</dbReference>
<dbReference type="GO" id="GO:0006508">
    <property type="term" value="P:proteolysis"/>
    <property type="evidence" value="ECO:0007669"/>
    <property type="project" value="UniProtKB-KW"/>
</dbReference>
<feature type="transmembrane region" description="Helical" evidence="8">
    <location>
        <begin position="33"/>
        <end position="66"/>
    </location>
</feature>
<evidence type="ECO:0000256" key="4">
    <source>
        <dbReference type="ARBA" id="ARBA00022692"/>
    </source>
</evidence>
<evidence type="ECO:0000313" key="10">
    <source>
        <dbReference type="EMBL" id="RHD07296.1"/>
    </source>
</evidence>
<dbReference type="Proteomes" id="UP000285844">
    <property type="component" value="Unassembled WGS sequence"/>
</dbReference>
<evidence type="ECO:0000256" key="3">
    <source>
        <dbReference type="ARBA" id="ARBA00022670"/>
    </source>
</evidence>
<feature type="transmembrane region" description="Helical" evidence="8">
    <location>
        <begin position="140"/>
        <end position="159"/>
    </location>
</feature>
<keyword evidence="6 8" id="KW-1133">Transmembrane helix</keyword>
<feature type="transmembrane region" description="Helical" evidence="8">
    <location>
        <begin position="78"/>
        <end position="97"/>
    </location>
</feature>
<dbReference type="RefSeq" id="WP_118009798.1">
    <property type="nucleotide sequence ID" value="NZ_DAWDTH010000008.1"/>
</dbReference>
<evidence type="ECO:0000256" key="1">
    <source>
        <dbReference type="ARBA" id="ARBA00022475"/>
    </source>
</evidence>
<evidence type="ECO:0000256" key="6">
    <source>
        <dbReference type="ARBA" id="ARBA00022989"/>
    </source>
</evidence>
<keyword evidence="1" id="KW-1003">Cell membrane</keyword>
<evidence type="ECO:0000313" key="13">
    <source>
        <dbReference type="Proteomes" id="UP000285201"/>
    </source>
</evidence>
<keyword evidence="3" id="KW-0645">Protease</keyword>
<dbReference type="SMART" id="SM00793">
    <property type="entry name" value="AgrB"/>
    <property type="match status" value="1"/>
</dbReference>
<dbReference type="InterPro" id="IPR006741">
    <property type="entry name" value="AgrB"/>
</dbReference>
<gene>
    <name evidence="11" type="ORF">DW007_15275</name>
    <name evidence="10" type="ORF">DW811_10350</name>
    <name evidence="9" type="ORF">DW858_09990</name>
</gene>
<dbReference type="EMBL" id="QSIS01000014">
    <property type="protein sequence ID" value="RHD07296.1"/>
    <property type="molecule type" value="Genomic_DNA"/>
</dbReference>
<evidence type="ECO:0000256" key="7">
    <source>
        <dbReference type="ARBA" id="ARBA00023136"/>
    </source>
</evidence>
<evidence type="ECO:0008006" key="15">
    <source>
        <dbReference type="Google" id="ProtNLM"/>
    </source>
</evidence>
<keyword evidence="5" id="KW-0378">Hydrolase</keyword>
<dbReference type="Proteomes" id="UP000284794">
    <property type="component" value="Unassembled WGS sequence"/>
</dbReference>
<feature type="transmembrane region" description="Helical" evidence="8">
    <location>
        <begin position="103"/>
        <end position="119"/>
    </location>
</feature>
<evidence type="ECO:0000313" key="9">
    <source>
        <dbReference type="EMBL" id="RHC12439.1"/>
    </source>
</evidence>
<feature type="transmembrane region" description="Helical" evidence="8">
    <location>
        <begin position="165"/>
        <end position="184"/>
    </location>
</feature>
<dbReference type="AlphaFoldDB" id="A0A413YTQ9"/>
<evidence type="ECO:0000256" key="2">
    <source>
        <dbReference type="ARBA" id="ARBA00022654"/>
    </source>
</evidence>
<dbReference type="EMBL" id="QROY01000022">
    <property type="protein sequence ID" value="RHL64688.1"/>
    <property type="molecule type" value="Genomic_DNA"/>
</dbReference>
<dbReference type="GO" id="GO:0009372">
    <property type="term" value="P:quorum sensing"/>
    <property type="evidence" value="ECO:0007669"/>
    <property type="project" value="UniProtKB-KW"/>
</dbReference>
<dbReference type="Proteomes" id="UP000285201">
    <property type="component" value="Unassembled WGS sequence"/>
</dbReference>
<dbReference type="GO" id="GO:0016020">
    <property type="term" value="C:membrane"/>
    <property type="evidence" value="ECO:0007669"/>
    <property type="project" value="InterPro"/>
</dbReference>
<keyword evidence="7 8" id="KW-0472">Membrane</keyword>
<dbReference type="EMBL" id="QSHM01000011">
    <property type="protein sequence ID" value="RHC12439.1"/>
    <property type="molecule type" value="Genomic_DNA"/>
</dbReference>
<sequence>MASGRKLIINWLIKSKAIKDDERELYEYALYSIVLLLSPAFISIAIGCIMGIPINGVLMVIPFLFLRKFSGGFHAKHACTCFVGSSILVTVFLWISTKINSGLLLYMVTAISVVGLCIFSPIQSDNRIIEENEKHTYRKIVMRQLAIYVVVAIIADIVGKEIVTICMFLGIIITAVMQVPCVIYQARI</sequence>
<organism evidence="9 14">
    <name type="scientific">Lachnospira eligens</name>
    <dbReference type="NCBI Taxonomy" id="39485"/>
    <lineage>
        <taxon>Bacteria</taxon>
        <taxon>Bacillati</taxon>
        <taxon>Bacillota</taxon>
        <taxon>Clostridia</taxon>
        <taxon>Lachnospirales</taxon>
        <taxon>Lachnospiraceae</taxon>
        <taxon>Lachnospira</taxon>
    </lineage>
</organism>
<comment type="caution">
    <text evidence="9">The sequence shown here is derived from an EMBL/GenBank/DDBJ whole genome shotgun (WGS) entry which is preliminary data.</text>
</comment>
<reference evidence="12 13" key="1">
    <citation type="submission" date="2018-08" db="EMBL/GenBank/DDBJ databases">
        <title>A genome reference for cultivated species of the human gut microbiota.</title>
        <authorList>
            <person name="Zou Y."/>
            <person name="Xue W."/>
            <person name="Luo G."/>
        </authorList>
    </citation>
    <scope>NUCLEOTIDE SEQUENCE [LARGE SCALE GENOMIC DNA]</scope>
    <source>
        <strain evidence="11 13">AF36-7BH</strain>
        <strain evidence="10 12">AM32-2AC</strain>
        <strain evidence="9 14">AM37-3BH</strain>
    </source>
</reference>
<evidence type="ECO:0000313" key="11">
    <source>
        <dbReference type="EMBL" id="RHL64688.1"/>
    </source>
</evidence>
<accession>A0A413YTQ9</accession>
<evidence type="ECO:0000313" key="12">
    <source>
        <dbReference type="Proteomes" id="UP000284794"/>
    </source>
</evidence>
<keyword evidence="4 8" id="KW-0812">Transmembrane</keyword>
<proteinExistence type="predicted"/>
<evidence type="ECO:0000256" key="5">
    <source>
        <dbReference type="ARBA" id="ARBA00022801"/>
    </source>
</evidence>
<name>A0A413YTQ9_9FIRM</name>
<evidence type="ECO:0000313" key="14">
    <source>
        <dbReference type="Proteomes" id="UP000285844"/>
    </source>
</evidence>
<protein>
    <recommendedName>
        <fullName evidence="15">Accessory gene regulator protein</fullName>
    </recommendedName>
</protein>
<evidence type="ECO:0000256" key="8">
    <source>
        <dbReference type="SAM" id="Phobius"/>
    </source>
</evidence>